<sequence>MLEGDAWLPNLPEFISLSRQELVNFDDAFDQMMQGKPESDIEY</sequence>
<keyword evidence="2" id="KW-1185">Reference proteome</keyword>
<dbReference type="AlphaFoldDB" id="A0A2A5T6U8"/>
<evidence type="ECO:0000313" key="2">
    <source>
        <dbReference type="Proteomes" id="UP000219020"/>
    </source>
</evidence>
<reference evidence="2" key="1">
    <citation type="submission" date="2017-04" db="EMBL/GenBank/DDBJ databases">
        <title>Genome evolution of the luminous symbionts of deep sea anglerfish.</title>
        <authorList>
            <person name="Hendry T.A."/>
        </authorList>
    </citation>
    <scope>NUCLEOTIDE SEQUENCE [LARGE SCALE GENOMIC DNA]</scope>
</reference>
<accession>A0A2A5T6U8</accession>
<dbReference type="EMBL" id="NBYY01000009">
    <property type="protein sequence ID" value="PCS23893.1"/>
    <property type="molecule type" value="Genomic_DNA"/>
</dbReference>
<evidence type="ECO:0000313" key="1">
    <source>
        <dbReference type="EMBL" id="PCS23893.1"/>
    </source>
</evidence>
<dbReference type="Proteomes" id="UP000219020">
    <property type="component" value="Unassembled WGS sequence"/>
</dbReference>
<proteinExistence type="predicted"/>
<gene>
    <name evidence="1" type="ORF">BTN49_0865</name>
</gene>
<name>A0A2A5T6U8_9GAMM</name>
<comment type="caution">
    <text evidence="1">The sequence shown here is derived from an EMBL/GenBank/DDBJ whole genome shotgun (WGS) entry which is preliminary data.</text>
</comment>
<protein>
    <submittedName>
        <fullName evidence="1">Uncharacterized protein</fullName>
    </submittedName>
</protein>
<organism evidence="1 2">
    <name type="scientific">Candidatus Enterovibrio escicola</name>
    <dbReference type="NCBI Taxonomy" id="1927127"/>
    <lineage>
        <taxon>Bacteria</taxon>
        <taxon>Pseudomonadati</taxon>
        <taxon>Pseudomonadota</taxon>
        <taxon>Gammaproteobacteria</taxon>
        <taxon>Vibrionales</taxon>
        <taxon>Vibrionaceae</taxon>
        <taxon>Enterovibrio</taxon>
    </lineage>
</organism>